<feature type="transmembrane region" description="Helical" evidence="9">
    <location>
        <begin position="124"/>
        <end position="142"/>
    </location>
</feature>
<keyword evidence="5 10" id="KW-0808">Transferase</keyword>
<evidence type="ECO:0000256" key="6">
    <source>
        <dbReference type="ARBA" id="ARBA00022692"/>
    </source>
</evidence>
<keyword evidence="8 9" id="KW-0472">Membrane</keyword>
<accession>A0A6P1ZHX0</accession>
<evidence type="ECO:0000313" key="10">
    <source>
        <dbReference type="EMBL" id="TVM34171.1"/>
    </source>
</evidence>
<evidence type="ECO:0000256" key="1">
    <source>
        <dbReference type="ARBA" id="ARBA00004141"/>
    </source>
</evidence>
<dbReference type="RefSeq" id="WP_144305169.1">
    <property type="nucleotide sequence ID" value="NZ_QMIF01000005.1"/>
</dbReference>
<feature type="transmembrane region" description="Helical" evidence="9">
    <location>
        <begin position="45"/>
        <end position="68"/>
    </location>
</feature>
<dbReference type="Pfam" id="PF01040">
    <property type="entry name" value="UbiA"/>
    <property type="match status" value="1"/>
</dbReference>
<evidence type="ECO:0000256" key="9">
    <source>
        <dbReference type="SAM" id="Phobius"/>
    </source>
</evidence>
<dbReference type="CDD" id="cd13962">
    <property type="entry name" value="PT_UbiA_UBIAD1"/>
    <property type="match status" value="1"/>
</dbReference>
<keyword evidence="6 9" id="KW-0812">Transmembrane</keyword>
<dbReference type="GO" id="GO:0016020">
    <property type="term" value="C:membrane"/>
    <property type="evidence" value="ECO:0007669"/>
    <property type="project" value="UniProtKB-SubCell"/>
</dbReference>
<feature type="transmembrane region" description="Helical" evidence="9">
    <location>
        <begin position="279"/>
        <end position="300"/>
    </location>
</feature>
<reference evidence="10 11" key="1">
    <citation type="submission" date="2018-06" db="EMBL/GenBank/DDBJ databases">
        <title>Complete genome of Desulfovibrio marinus P48SEP.</title>
        <authorList>
            <person name="Crispim J.S."/>
            <person name="Vidigal P.M.P."/>
            <person name="Silva L.C.F."/>
            <person name="Araujo L.C."/>
            <person name="Laguardia C.N."/>
            <person name="Dias R.S."/>
            <person name="Sousa M.P."/>
            <person name="Paula S.O."/>
            <person name="Silva C."/>
        </authorList>
    </citation>
    <scope>NUCLEOTIDE SEQUENCE [LARGE SCALE GENOMIC DNA]</scope>
    <source>
        <strain evidence="10 11">P48SEP</strain>
    </source>
</reference>
<evidence type="ECO:0000256" key="4">
    <source>
        <dbReference type="ARBA" id="ARBA00022475"/>
    </source>
</evidence>
<dbReference type="GO" id="GO:0009234">
    <property type="term" value="P:menaquinone biosynthetic process"/>
    <property type="evidence" value="ECO:0007669"/>
    <property type="project" value="UniProtKB-UniPathway"/>
</dbReference>
<dbReference type="InterPro" id="IPR044878">
    <property type="entry name" value="UbiA_sf"/>
</dbReference>
<dbReference type="GO" id="GO:0004659">
    <property type="term" value="F:prenyltransferase activity"/>
    <property type="evidence" value="ECO:0007669"/>
    <property type="project" value="InterPro"/>
</dbReference>
<comment type="caution">
    <text evidence="10">The sequence shown here is derived from an EMBL/GenBank/DDBJ whole genome shotgun (WGS) entry which is preliminary data.</text>
</comment>
<comment type="subcellular location">
    <subcellularLocation>
        <location evidence="1">Membrane</location>
        <topology evidence="1">Multi-pass membrane protein</topology>
    </subcellularLocation>
</comment>
<feature type="transmembrane region" description="Helical" evidence="9">
    <location>
        <begin position="221"/>
        <end position="240"/>
    </location>
</feature>
<proteinExistence type="predicted"/>
<dbReference type="UniPathway" id="UPA00079"/>
<dbReference type="AlphaFoldDB" id="A0A6P1ZHX0"/>
<dbReference type="Gene3D" id="1.10.357.140">
    <property type="entry name" value="UbiA prenyltransferase"/>
    <property type="match status" value="1"/>
</dbReference>
<evidence type="ECO:0000256" key="3">
    <source>
        <dbReference type="ARBA" id="ARBA00022428"/>
    </source>
</evidence>
<dbReference type="Proteomes" id="UP000434052">
    <property type="component" value="Unassembled WGS sequence"/>
</dbReference>
<dbReference type="OrthoDB" id="9767568at2"/>
<dbReference type="InterPro" id="IPR000537">
    <property type="entry name" value="UbiA_prenyltransferase"/>
</dbReference>
<protein>
    <submittedName>
        <fullName evidence="10">Prenyltransferase</fullName>
    </submittedName>
</protein>
<dbReference type="PANTHER" id="PTHR13929">
    <property type="entry name" value="1,4-DIHYDROXY-2-NAPHTHOATE OCTAPRENYLTRANSFERASE"/>
    <property type="match status" value="1"/>
</dbReference>
<dbReference type="EMBL" id="QMIF01000005">
    <property type="protein sequence ID" value="TVM34171.1"/>
    <property type="molecule type" value="Genomic_DNA"/>
</dbReference>
<comment type="pathway">
    <text evidence="2">Quinol/quinone metabolism; menaquinone biosynthesis.</text>
</comment>
<gene>
    <name evidence="10" type="ORF">DQK91_09770</name>
</gene>
<evidence type="ECO:0000256" key="8">
    <source>
        <dbReference type="ARBA" id="ARBA00023136"/>
    </source>
</evidence>
<feature type="transmembrane region" description="Helical" evidence="9">
    <location>
        <begin position="99"/>
        <end position="118"/>
    </location>
</feature>
<keyword evidence="3" id="KW-0474">Menaquinone biosynthesis</keyword>
<dbReference type="GO" id="GO:0042371">
    <property type="term" value="P:vitamin K biosynthetic process"/>
    <property type="evidence" value="ECO:0007669"/>
    <property type="project" value="TreeGrafter"/>
</dbReference>
<dbReference type="InterPro" id="IPR026046">
    <property type="entry name" value="UBIAD1"/>
</dbReference>
<evidence type="ECO:0000256" key="5">
    <source>
        <dbReference type="ARBA" id="ARBA00022679"/>
    </source>
</evidence>
<evidence type="ECO:0000313" key="11">
    <source>
        <dbReference type="Proteomes" id="UP000434052"/>
    </source>
</evidence>
<organism evidence="10 11">
    <name type="scientific">Oceanidesulfovibrio marinus</name>
    <dbReference type="NCBI Taxonomy" id="370038"/>
    <lineage>
        <taxon>Bacteria</taxon>
        <taxon>Pseudomonadati</taxon>
        <taxon>Thermodesulfobacteriota</taxon>
        <taxon>Desulfovibrionia</taxon>
        <taxon>Desulfovibrionales</taxon>
        <taxon>Desulfovibrionaceae</taxon>
        <taxon>Oceanidesulfovibrio</taxon>
    </lineage>
</organism>
<dbReference type="PANTHER" id="PTHR13929:SF0">
    <property type="entry name" value="UBIA PRENYLTRANSFERASE DOMAIN-CONTAINING PROTEIN 1"/>
    <property type="match status" value="1"/>
</dbReference>
<evidence type="ECO:0000256" key="7">
    <source>
        <dbReference type="ARBA" id="ARBA00022989"/>
    </source>
</evidence>
<feature type="transmembrane region" description="Helical" evidence="9">
    <location>
        <begin position="246"/>
        <end position="267"/>
    </location>
</feature>
<name>A0A6P1ZHX0_9BACT</name>
<evidence type="ECO:0000256" key="2">
    <source>
        <dbReference type="ARBA" id="ARBA00004863"/>
    </source>
</evidence>
<keyword evidence="4" id="KW-1003">Cell membrane</keyword>
<keyword evidence="7 9" id="KW-1133">Transmembrane helix</keyword>
<sequence>MMSKRASAFRVWVKASRPLSLAHLVFPLLMGQALAVQAHGAWSWPMFAAVMLYGWLQQLAIVFLNDYFDAEADRANRMRTPFSGGSRVLPDGDLKPRQILLAGVYAACLVLILGIALSLAERPLLAPLFAGGLTLLALYSAPPFRCNYRGGGELLQGLGCGGLLPVIGFYGQAGTLNHLPWLLLAPFVVLHAACSTTTSLPDAPADALAGKRTLAAMIGPLRAGYAALGLAVAAILVTPVCEPRMGVWSGVALGVALGLLAVAAPQVRRFGPTLRSRRAVIIYVAMVELACMAYALGFTADPFIAG</sequence>